<proteinExistence type="predicted"/>
<dbReference type="InterPro" id="IPR013087">
    <property type="entry name" value="Znf_C2H2_type"/>
</dbReference>
<dbReference type="InParanoid" id="A0A1V9X420"/>
<dbReference type="OrthoDB" id="10004641at2759"/>
<dbReference type="SUPFAM" id="SSF57667">
    <property type="entry name" value="beta-beta-alpha zinc fingers"/>
    <property type="match status" value="1"/>
</dbReference>
<protein>
    <submittedName>
        <fullName evidence="3">Broad-complex protein isoform 4-like</fullName>
    </submittedName>
</protein>
<dbReference type="Proteomes" id="UP000192247">
    <property type="component" value="Unassembled WGS sequence"/>
</dbReference>
<dbReference type="STRING" id="418985.A0A1V9X420"/>
<feature type="domain" description="C2H2-type" evidence="2">
    <location>
        <begin position="159"/>
        <end position="184"/>
    </location>
</feature>
<gene>
    <name evidence="3" type="ORF">BIW11_13178</name>
</gene>
<evidence type="ECO:0000313" key="3">
    <source>
        <dbReference type="EMBL" id="OQR68012.1"/>
    </source>
</evidence>
<dbReference type="InterPro" id="IPR036236">
    <property type="entry name" value="Znf_C2H2_sf"/>
</dbReference>
<feature type="domain" description="C2H2-type" evidence="2">
    <location>
        <begin position="190"/>
        <end position="213"/>
    </location>
</feature>
<evidence type="ECO:0000256" key="1">
    <source>
        <dbReference type="SAM" id="MobiDB-lite"/>
    </source>
</evidence>
<sequence>MFRRSLSTHFLFAAEPAVEETVNVTTSAIVAGNVTTAIVTDHSQSHSASRVTAVRLPIPEDPPVTSSFEVTTFEASAMGAARLGSEALLPLEQMEQIAQIEEVEVIEEEPADGGSIVIEEADGSIVEEAESIVVGEAVVEGDGLSMEQLGTTGHILDKHTCPICLKRFGAGGAYSVRRHLTMVHHKERPFPCPHCPYRALQRTDILRHLRLKHSSMLQHDLQEQHTAQTTTKRKKNRTSS</sequence>
<feature type="compositionally biased region" description="Basic residues" evidence="1">
    <location>
        <begin position="231"/>
        <end position="240"/>
    </location>
</feature>
<feature type="region of interest" description="Disordered" evidence="1">
    <location>
        <begin position="218"/>
        <end position="240"/>
    </location>
</feature>
<accession>A0A1V9X420</accession>
<dbReference type="Gene3D" id="3.30.160.60">
    <property type="entry name" value="Classic Zinc Finger"/>
    <property type="match status" value="1"/>
</dbReference>
<dbReference type="AlphaFoldDB" id="A0A1V9X420"/>
<keyword evidence="4" id="KW-1185">Reference proteome</keyword>
<dbReference type="EMBL" id="MNPL01026392">
    <property type="protein sequence ID" value="OQR68012.1"/>
    <property type="molecule type" value="Genomic_DNA"/>
</dbReference>
<evidence type="ECO:0000259" key="2">
    <source>
        <dbReference type="SMART" id="SM00355"/>
    </source>
</evidence>
<comment type="caution">
    <text evidence="3">The sequence shown here is derived from an EMBL/GenBank/DDBJ whole genome shotgun (WGS) entry which is preliminary data.</text>
</comment>
<dbReference type="SMART" id="SM00355">
    <property type="entry name" value="ZnF_C2H2"/>
    <property type="match status" value="2"/>
</dbReference>
<reference evidence="3 4" key="1">
    <citation type="journal article" date="2017" name="Gigascience">
        <title>Draft genome of the honey bee ectoparasitic mite, Tropilaelaps mercedesae, is shaped by the parasitic life history.</title>
        <authorList>
            <person name="Dong X."/>
            <person name="Armstrong S.D."/>
            <person name="Xia D."/>
            <person name="Makepeace B.L."/>
            <person name="Darby A.C."/>
            <person name="Kadowaki T."/>
        </authorList>
    </citation>
    <scope>NUCLEOTIDE SEQUENCE [LARGE SCALE GENOMIC DNA]</scope>
    <source>
        <strain evidence="3">Wuxi-XJTLU</strain>
    </source>
</reference>
<name>A0A1V9X420_9ACAR</name>
<organism evidence="3 4">
    <name type="scientific">Tropilaelaps mercedesae</name>
    <dbReference type="NCBI Taxonomy" id="418985"/>
    <lineage>
        <taxon>Eukaryota</taxon>
        <taxon>Metazoa</taxon>
        <taxon>Ecdysozoa</taxon>
        <taxon>Arthropoda</taxon>
        <taxon>Chelicerata</taxon>
        <taxon>Arachnida</taxon>
        <taxon>Acari</taxon>
        <taxon>Parasitiformes</taxon>
        <taxon>Mesostigmata</taxon>
        <taxon>Gamasina</taxon>
        <taxon>Dermanyssoidea</taxon>
        <taxon>Laelapidae</taxon>
        <taxon>Tropilaelaps</taxon>
    </lineage>
</organism>
<evidence type="ECO:0000313" key="4">
    <source>
        <dbReference type="Proteomes" id="UP000192247"/>
    </source>
</evidence>